<evidence type="ECO:0000313" key="6">
    <source>
        <dbReference type="Proteomes" id="UP000293952"/>
    </source>
</evidence>
<protein>
    <submittedName>
        <fullName evidence="5">T9SS type A sorting domain-containing protein</fullName>
    </submittedName>
</protein>
<proteinExistence type="predicted"/>
<feature type="domain" description="GEVED" evidence="4">
    <location>
        <begin position="88"/>
        <end position="181"/>
    </location>
</feature>
<organism evidence="5 6">
    <name type="scientific">Brumimicrobium glaciale</name>
    <dbReference type="NCBI Taxonomy" id="200475"/>
    <lineage>
        <taxon>Bacteria</taxon>
        <taxon>Pseudomonadati</taxon>
        <taxon>Bacteroidota</taxon>
        <taxon>Flavobacteriia</taxon>
        <taxon>Flavobacteriales</taxon>
        <taxon>Crocinitomicaceae</taxon>
        <taxon>Brumimicrobium</taxon>
    </lineage>
</organism>
<dbReference type="InterPro" id="IPR026444">
    <property type="entry name" value="Secre_tail"/>
</dbReference>
<dbReference type="RefSeq" id="WP_130094781.1">
    <property type="nucleotide sequence ID" value="NZ_SETE01000007.1"/>
</dbReference>
<dbReference type="Pfam" id="PF20009">
    <property type="entry name" value="GEVED"/>
    <property type="match status" value="1"/>
</dbReference>
<dbReference type="InterPro" id="IPR045474">
    <property type="entry name" value="GEVED"/>
</dbReference>
<keyword evidence="6" id="KW-1185">Reference proteome</keyword>
<evidence type="ECO:0000256" key="1">
    <source>
        <dbReference type="ARBA" id="ARBA00022729"/>
    </source>
</evidence>
<gene>
    <name evidence="5" type="ORF">ERX46_15535</name>
</gene>
<dbReference type="NCBIfam" id="TIGR04183">
    <property type="entry name" value="Por_Secre_tail"/>
    <property type="match status" value="1"/>
</dbReference>
<evidence type="ECO:0000256" key="2">
    <source>
        <dbReference type="SAM" id="SignalP"/>
    </source>
</evidence>
<sequence length="268" mass="29300">MKKITLAFALITFGVQAQTFPNPYCDVSDQGTDTEIISSIEIAGNLITNSDTLSILVDKSSEIVSLVTGEIFTLTVEGDTKGDFENNIVAFIDWNKNEILDDAGEIFELGMLTNSDGTDGISVTMDITVPANAVQGETRIRITKTYRDDDSEAIINPCAIEFDAFGMGVYPGYGQALDFTLQIGTLGLNDFKNNELSVYPNPAQNVLNIQYKSALNSVKIYNNAGQEVYSKNVNSTDLQLDVSILDAGSYIVRLFADQGQHSYRIVKQ</sequence>
<dbReference type="AlphaFoldDB" id="A0A4Q4KFZ9"/>
<evidence type="ECO:0000313" key="5">
    <source>
        <dbReference type="EMBL" id="RYM32093.1"/>
    </source>
</evidence>
<reference evidence="5 6" key="1">
    <citation type="submission" date="2019-02" db="EMBL/GenBank/DDBJ databases">
        <title>Genome sequence of the sea-ice species Brumimicrobium glaciale.</title>
        <authorList>
            <person name="Bowman J.P."/>
        </authorList>
    </citation>
    <scope>NUCLEOTIDE SEQUENCE [LARGE SCALE GENOMIC DNA]</scope>
    <source>
        <strain evidence="5 6">IC156</strain>
    </source>
</reference>
<comment type="caution">
    <text evidence="5">The sequence shown here is derived from an EMBL/GenBank/DDBJ whole genome shotgun (WGS) entry which is preliminary data.</text>
</comment>
<evidence type="ECO:0000259" key="3">
    <source>
        <dbReference type="Pfam" id="PF18962"/>
    </source>
</evidence>
<feature type="signal peptide" evidence="2">
    <location>
        <begin position="1"/>
        <end position="17"/>
    </location>
</feature>
<name>A0A4Q4KFZ9_9FLAO</name>
<evidence type="ECO:0000259" key="4">
    <source>
        <dbReference type="Pfam" id="PF20009"/>
    </source>
</evidence>
<dbReference type="OrthoDB" id="9792152at2"/>
<accession>A0A4Q4KFZ9</accession>
<dbReference type="Pfam" id="PF18962">
    <property type="entry name" value="Por_Secre_tail"/>
    <property type="match status" value="1"/>
</dbReference>
<dbReference type="EMBL" id="SETE01000007">
    <property type="protein sequence ID" value="RYM32093.1"/>
    <property type="molecule type" value="Genomic_DNA"/>
</dbReference>
<feature type="domain" description="Secretion system C-terminal sorting" evidence="3">
    <location>
        <begin position="198"/>
        <end position="262"/>
    </location>
</feature>
<feature type="chain" id="PRO_5021025984" evidence="2">
    <location>
        <begin position="18"/>
        <end position="268"/>
    </location>
</feature>
<keyword evidence="1 2" id="KW-0732">Signal</keyword>
<dbReference type="Proteomes" id="UP000293952">
    <property type="component" value="Unassembled WGS sequence"/>
</dbReference>